<comment type="caution">
    <text evidence="3">The sequence shown here is derived from an EMBL/GenBank/DDBJ whole genome shotgun (WGS) entry which is preliminary data.</text>
</comment>
<dbReference type="GO" id="GO:1901135">
    <property type="term" value="P:carbohydrate derivative metabolic process"/>
    <property type="evidence" value="ECO:0007669"/>
    <property type="project" value="InterPro"/>
</dbReference>
<evidence type="ECO:0000313" key="3">
    <source>
        <dbReference type="EMBL" id="MBM9477954.1"/>
    </source>
</evidence>
<feature type="region of interest" description="Disordered" evidence="1">
    <location>
        <begin position="1"/>
        <end position="22"/>
    </location>
</feature>
<dbReference type="AlphaFoldDB" id="A0A938YMG8"/>
<dbReference type="InterPro" id="IPR001347">
    <property type="entry name" value="SIS_dom"/>
</dbReference>
<dbReference type="InterPro" id="IPR046348">
    <property type="entry name" value="SIS_dom_sf"/>
</dbReference>
<proteinExistence type="predicted"/>
<dbReference type="PANTHER" id="PTHR42745">
    <property type="match status" value="1"/>
</dbReference>
<dbReference type="PROSITE" id="PS51464">
    <property type="entry name" value="SIS"/>
    <property type="match status" value="1"/>
</dbReference>
<protein>
    <submittedName>
        <fullName evidence="3">SIS domain-containing protein</fullName>
    </submittedName>
</protein>
<dbReference type="RefSeq" id="WP_205258077.1">
    <property type="nucleotide sequence ID" value="NZ_BAAAPV010000002.1"/>
</dbReference>
<feature type="compositionally biased region" description="Polar residues" evidence="1">
    <location>
        <begin position="1"/>
        <end position="21"/>
    </location>
</feature>
<dbReference type="SUPFAM" id="SSF53697">
    <property type="entry name" value="SIS domain"/>
    <property type="match status" value="1"/>
</dbReference>
<organism evidence="3 4">
    <name type="scientific">Nakamurella flavida</name>
    <dbReference type="NCBI Taxonomy" id="363630"/>
    <lineage>
        <taxon>Bacteria</taxon>
        <taxon>Bacillati</taxon>
        <taxon>Actinomycetota</taxon>
        <taxon>Actinomycetes</taxon>
        <taxon>Nakamurellales</taxon>
        <taxon>Nakamurellaceae</taxon>
        <taxon>Nakamurella</taxon>
    </lineage>
</organism>
<evidence type="ECO:0000313" key="4">
    <source>
        <dbReference type="Proteomes" id="UP000663801"/>
    </source>
</evidence>
<name>A0A938YMG8_9ACTN</name>
<dbReference type="PANTHER" id="PTHR42745:SF1">
    <property type="entry name" value="ARABINOSE 5-PHOSPHATE ISOMERASE KDSD"/>
    <property type="match status" value="1"/>
</dbReference>
<dbReference type="InterPro" id="IPR050986">
    <property type="entry name" value="GutQ/KpsF_isomerases"/>
</dbReference>
<evidence type="ECO:0000259" key="2">
    <source>
        <dbReference type="PROSITE" id="PS51464"/>
    </source>
</evidence>
<dbReference type="Gene3D" id="3.40.50.10490">
    <property type="entry name" value="Glucose-6-phosphate isomerase like protein, domain 1"/>
    <property type="match status" value="1"/>
</dbReference>
<dbReference type="GO" id="GO:0097367">
    <property type="term" value="F:carbohydrate derivative binding"/>
    <property type="evidence" value="ECO:0007669"/>
    <property type="project" value="InterPro"/>
</dbReference>
<keyword evidence="4" id="KW-1185">Reference proteome</keyword>
<dbReference type="EMBL" id="JAERWL010000014">
    <property type="protein sequence ID" value="MBM9477954.1"/>
    <property type="molecule type" value="Genomic_DNA"/>
</dbReference>
<feature type="domain" description="SIS" evidence="2">
    <location>
        <begin position="54"/>
        <end position="197"/>
    </location>
</feature>
<gene>
    <name evidence="3" type="ORF">JL107_16010</name>
</gene>
<sequence>MTHPEQTAGQQMPQQTPQNEAAGTVLAEAREAIRREAAGVLAVADQLDDTFLQAARWLFDCTGMVFVTGAGTSGAIARRMAHLFSVCGTPSVHLPGADALHGTMGAVRDGDIVVAISRGGGSREINDLTTRVQARGARVIALTAAPESELGTLADLVVTLTSPLGVDPGEVIAMGSTLVTAAWGDALALVLMRLRGYGWEQVLHSHPSGAVGQLHEAPDALPPLTLDAPAGAGR</sequence>
<dbReference type="Pfam" id="PF01380">
    <property type="entry name" value="SIS"/>
    <property type="match status" value="1"/>
</dbReference>
<reference evidence="3" key="1">
    <citation type="submission" date="2021-01" db="EMBL/GenBank/DDBJ databases">
        <title>KCTC 19127 draft genome.</title>
        <authorList>
            <person name="An D."/>
        </authorList>
    </citation>
    <scope>NUCLEOTIDE SEQUENCE</scope>
    <source>
        <strain evidence="3">KCTC 19127</strain>
    </source>
</reference>
<evidence type="ECO:0000256" key="1">
    <source>
        <dbReference type="SAM" id="MobiDB-lite"/>
    </source>
</evidence>
<accession>A0A938YMG8</accession>
<dbReference type="Proteomes" id="UP000663801">
    <property type="component" value="Unassembled WGS sequence"/>
</dbReference>